<dbReference type="InterPro" id="IPR036188">
    <property type="entry name" value="FAD/NAD-bd_sf"/>
</dbReference>
<dbReference type="Proteomes" id="UP000256645">
    <property type="component" value="Unassembled WGS sequence"/>
</dbReference>
<dbReference type="PRINTS" id="PR00420">
    <property type="entry name" value="RNGMNOXGNASE"/>
</dbReference>
<evidence type="ECO:0000313" key="7">
    <source>
        <dbReference type="EMBL" id="RDW73566.1"/>
    </source>
</evidence>
<evidence type="ECO:0000256" key="2">
    <source>
        <dbReference type="ARBA" id="ARBA00022630"/>
    </source>
</evidence>
<dbReference type="GO" id="GO:0004497">
    <property type="term" value="F:monooxygenase activity"/>
    <property type="evidence" value="ECO:0007669"/>
    <property type="project" value="UniProtKB-KW"/>
</dbReference>
<dbReference type="PANTHER" id="PTHR13789">
    <property type="entry name" value="MONOOXYGENASE"/>
    <property type="match status" value="1"/>
</dbReference>
<evidence type="ECO:0000259" key="6">
    <source>
        <dbReference type="Pfam" id="PF01494"/>
    </source>
</evidence>
<keyword evidence="4" id="KW-0560">Oxidoreductase</keyword>
<dbReference type="PANTHER" id="PTHR13789:SF309">
    <property type="entry name" value="PUTATIVE (AFU_ORTHOLOGUE AFUA_6G14510)-RELATED"/>
    <property type="match status" value="1"/>
</dbReference>
<keyword evidence="8" id="KW-1185">Reference proteome</keyword>
<comment type="caution">
    <text evidence="7">The sequence shown here is derived from an EMBL/GenBank/DDBJ whole genome shotgun (WGS) entry which is preliminary data.</text>
</comment>
<keyword evidence="3" id="KW-0274">FAD</keyword>
<feature type="domain" description="FAD-binding" evidence="6">
    <location>
        <begin position="11"/>
        <end position="371"/>
    </location>
</feature>
<evidence type="ECO:0000256" key="4">
    <source>
        <dbReference type="ARBA" id="ARBA00023002"/>
    </source>
</evidence>
<gene>
    <name evidence="7" type="ORF">BP6252_07473</name>
</gene>
<proteinExistence type="inferred from homology"/>
<protein>
    <recommendedName>
        <fullName evidence="6">FAD-binding domain-containing protein</fullName>
    </recommendedName>
</protein>
<dbReference type="InterPro" id="IPR050493">
    <property type="entry name" value="FAD-dep_Monooxygenase_BioMet"/>
</dbReference>
<dbReference type="AlphaFoldDB" id="A0A3D8RHY1"/>
<dbReference type="STRING" id="1849047.A0A3D8RHY1"/>
<evidence type="ECO:0000256" key="1">
    <source>
        <dbReference type="ARBA" id="ARBA00007992"/>
    </source>
</evidence>
<dbReference type="SUPFAM" id="SSF54373">
    <property type="entry name" value="FAD-linked reductases, C-terminal domain"/>
    <property type="match status" value="1"/>
</dbReference>
<dbReference type="InterPro" id="IPR002938">
    <property type="entry name" value="FAD-bd"/>
</dbReference>
<sequence>MAAEQKSSFLQVAIVGAGIAGLTAAIALRQQANIHVTLYEQANELTEIGASIALGPNGLRTLERLGLNNAISDEVSFRGPANIPMIYRHWKTNEIIGKDLHDNVTEYLHRTARYHRGHLHQALLENVPREIIHLDKKLIAAKADPQDGVVLQFLDGSVVTADILLGADGLRSGVRTAFVPDFQLKWSGWTAFRAVFDTSLTDSIPDLPEDSTHWWGPDTNFFASRLGKNTYTVVGGAHANPDDPNAPFKDTRWDQEASVKLLRDKYKDWNPIVKGLTEITPDIRFYPNLSGENLNTWVFGGRATLVGDAAHAHGGAFATGGSLAIDDAYAFYLSLRSVYDATATQKPSSSDIHQALKLYELTRRPHAERLLKIVHAANKAKADTFASGTLESDEELRARAAKGSNTNWLHEHDVVKAFEETLRCASQATADSSDRVLAKL</sequence>
<dbReference type="SUPFAM" id="SSF51905">
    <property type="entry name" value="FAD/NAD(P)-binding domain"/>
    <property type="match status" value="1"/>
</dbReference>
<dbReference type="Gene3D" id="3.50.50.60">
    <property type="entry name" value="FAD/NAD(P)-binding domain"/>
    <property type="match status" value="1"/>
</dbReference>
<evidence type="ECO:0000313" key="8">
    <source>
        <dbReference type="Proteomes" id="UP000256645"/>
    </source>
</evidence>
<reference evidence="7 8" key="1">
    <citation type="journal article" date="2018" name="IMA Fungus">
        <title>IMA Genome-F 9: Draft genome sequence of Annulohypoxylon stygium, Aspergillus mulundensis, Berkeleyomyces basicola (syn. Thielaviopsis basicola), Ceratocystis smalleyi, two Cercospora beticola strains, Coleophoma cylindrospora, Fusarium fracticaudum, Phialophora cf. hyalina, and Morchella septimelata.</title>
        <authorList>
            <person name="Wingfield B.D."/>
            <person name="Bills G.F."/>
            <person name="Dong Y."/>
            <person name="Huang W."/>
            <person name="Nel W.J."/>
            <person name="Swalarsk-Parry B.S."/>
            <person name="Vaghefi N."/>
            <person name="Wilken P.M."/>
            <person name="An Z."/>
            <person name="de Beer Z.W."/>
            <person name="De Vos L."/>
            <person name="Chen L."/>
            <person name="Duong T.A."/>
            <person name="Gao Y."/>
            <person name="Hammerbacher A."/>
            <person name="Kikkert J.R."/>
            <person name="Li Y."/>
            <person name="Li H."/>
            <person name="Li K."/>
            <person name="Li Q."/>
            <person name="Liu X."/>
            <person name="Ma X."/>
            <person name="Naidoo K."/>
            <person name="Pethybridge S.J."/>
            <person name="Sun J."/>
            <person name="Steenkamp E.T."/>
            <person name="van der Nest M.A."/>
            <person name="van Wyk S."/>
            <person name="Wingfield M.J."/>
            <person name="Xiong C."/>
            <person name="Yue Q."/>
            <person name="Zhang X."/>
        </authorList>
    </citation>
    <scope>NUCLEOTIDE SEQUENCE [LARGE SCALE GENOMIC DNA]</scope>
    <source>
        <strain evidence="7 8">BP6252</strain>
    </source>
</reference>
<keyword evidence="2" id="KW-0285">Flavoprotein</keyword>
<organism evidence="7 8">
    <name type="scientific">Coleophoma cylindrospora</name>
    <dbReference type="NCBI Taxonomy" id="1849047"/>
    <lineage>
        <taxon>Eukaryota</taxon>
        <taxon>Fungi</taxon>
        <taxon>Dikarya</taxon>
        <taxon>Ascomycota</taxon>
        <taxon>Pezizomycotina</taxon>
        <taxon>Leotiomycetes</taxon>
        <taxon>Helotiales</taxon>
        <taxon>Dermateaceae</taxon>
        <taxon>Coleophoma</taxon>
    </lineage>
</organism>
<dbReference type="GO" id="GO:0071949">
    <property type="term" value="F:FAD binding"/>
    <property type="evidence" value="ECO:0007669"/>
    <property type="project" value="InterPro"/>
</dbReference>
<evidence type="ECO:0000256" key="5">
    <source>
        <dbReference type="ARBA" id="ARBA00023033"/>
    </source>
</evidence>
<evidence type="ECO:0000256" key="3">
    <source>
        <dbReference type="ARBA" id="ARBA00022827"/>
    </source>
</evidence>
<comment type="similarity">
    <text evidence="1">Belongs to the paxM FAD-dependent monooxygenase family.</text>
</comment>
<accession>A0A3D8RHY1</accession>
<dbReference type="Pfam" id="PF01494">
    <property type="entry name" value="FAD_binding_3"/>
    <property type="match status" value="1"/>
</dbReference>
<dbReference type="EMBL" id="PDLM01000007">
    <property type="protein sequence ID" value="RDW73566.1"/>
    <property type="molecule type" value="Genomic_DNA"/>
</dbReference>
<dbReference type="OrthoDB" id="417877at2759"/>
<keyword evidence="5" id="KW-0503">Monooxygenase</keyword>
<name>A0A3D8RHY1_9HELO</name>